<evidence type="ECO:0000313" key="2">
    <source>
        <dbReference type="Proteomes" id="UP001419268"/>
    </source>
</evidence>
<dbReference type="AlphaFoldDB" id="A0AAP0JEQ1"/>
<gene>
    <name evidence="1" type="ORF">Scep_012314</name>
</gene>
<proteinExistence type="predicted"/>
<organism evidence="1 2">
    <name type="scientific">Stephania cephalantha</name>
    <dbReference type="NCBI Taxonomy" id="152367"/>
    <lineage>
        <taxon>Eukaryota</taxon>
        <taxon>Viridiplantae</taxon>
        <taxon>Streptophyta</taxon>
        <taxon>Embryophyta</taxon>
        <taxon>Tracheophyta</taxon>
        <taxon>Spermatophyta</taxon>
        <taxon>Magnoliopsida</taxon>
        <taxon>Ranunculales</taxon>
        <taxon>Menispermaceae</taxon>
        <taxon>Menispermoideae</taxon>
        <taxon>Cissampelideae</taxon>
        <taxon>Stephania</taxon>
    </lineage>
</organism>
<protein>
    <submittedName>
        <fullName evidence="1">Uncharacterized protein</fullName>
    </submittedName>
</protein>
<dbReference type="EMBL" id="JBBNAG010000005">
    <property type="protein sequence ID" value="KAK9132786.1"/>
    <property type="molecule type" value="Genomic_DNA"/>
</dbReference>
<keyword evidence="2" id="KW-1185">Reference proteome</keyword>
<dbReference type="Proteomes" id="UP001419268">
    <property type="component" value="Unassembled WGS sequence"/>
</dbReference>
<comment type="caution">
    <text evidence="1">The sequence shown here is derived from an EMBL/GenBank/DDBJ whole genome shotgun (WGS) entry which is preliminary data.</text>
</comment>
<name>A0AAP0JEQ1_9MAGN</name>
<sequence>MVTASAIVRPPNSPTRMIRRGIKCIQFQLAFLPPFSTTSPLQHSCRTAADLCSSHILSSPRSSNSVSSFFSSPTISSTSLSSQLGMTKLLRNTPCSLLFLLFDLRIFLRMTNFFNSFALSLAPLVFRGTATISSSMTMYLSLSEIIPSSSNLVSLQLILQSESD</sequence>
<accession>A0AAP0JEQ1</accession>
<reference evidence="1 2" key="1">
    <citation type="submission" date="2024-01" db="EMBL/GenBank/DDBJ databases">
        <title>Genome assemblies of Stephania.</title>
        <authorList>
            <person name="Yang L."/>
        </authorList>
    </citation>
    <scope>NUCLEOTIDE SEQUENCE [LARGE SCALE GENOMIC DNA]</scope>
    <source>
        <strain evidence="1">JXDWG</strain>
        <tissue evidence="1">Leaf</tissue>
    </source>
</reference>
<evidence type="ECO:0000313" key="1">
    <source>
        <dbReference type="EMBL" id="KAK9132786.1"/>
    </source>
</evidence>